<feature type="region of interest" description="Disordered" evidence="1">
    <location>
        <begin position="416"/>
        <end position="437"/>
    </location>
</feature>
<evidence type="ECO:0000256" key="2">
    <source>
        <dbReference type="SAM" id="Phobius"/>
    </source>
</evidence>
<accession>A0A1H9TBH7</accession>
<dbReference type="STRING" id="155974.SAMN04487818_106181"/>
<keyword evidence="2" id="KW-0472">Membrane</keyword>
<evidence type="ECO:0000259" key="3">
    <source>
        <dbReference type="Pfam" id="PF02518"/>
    </source>
</evidence>
<dbReference type="RefSeq" id="WP_092778630.1">
    <property type="nucleotide sequence ID" value="NZ_FOGI01000006.1"/>
</dbReference>
<sequence>MRGFDEAQVRFSTAVRAAAPLWAAGCWIRAGLLAGVWVTLLWADPADRARGAAQLLVGTGAVLLAFAHVRPEVLAALGQVPGLRRLVDHLTSTSGRATVDASGLAEGAGALLATWLFAGPFPLASLPPAARLVGLTLAVLYVWEAVLQAVIDPGWYSVEQPPPRGMRVFRRTFAPVLSTIILVGAAPYTEHAVSTTAWLVLSATPYLYYPVWAAFDVLLRASVSHAGTSHLLNRQEIAIDLHSQVKNSAGLLQRYVDEPAPVLAEVRSLAREVLMRVEEMRRDVLDVQRDQRRRRFGDLWDTTQRVLPSHWRSACVLTEGGAVVLGPADAQIARRVLPDLLTNALNAGAGSVELACRADADEVVLTVRDDGPGVTAEDLDRPHGSAALLRQRLVLFGGGIEWTATGAGTLVRAHWRTQSHGAGTRLSPPGTDRRGGH</sequence>
<keyword evidence="2" id="KW-1133">Transmembrane helix</keyword>
<evidence type="ECO:0000313" key="4">
    <source>
        <dbReference type="EMBL" id="SER94605.1"/>
    </source>
</evidence>
<gene>
    <name evidence="4" type="ORF">SAMN04487818_106181</name>
</gene>
<dbReference type="EMBL" id="FOGI01000006">
    <property type="protein sequence ID" value="SER94605.1"/>
    <property type="molecule type" value="Genomic_DNA"/>
</dbReference>
<protein>
    <submittedName>
        <fullName evidence="4">Histidine kinase-, DNA gyrase B-, and HSP90-like ATPase</fullName>
    </submittedName>
</protein>
<dbReference type="InterPro" id="IPR036890">
    <property type="entry name" value="HATPase_C_sf"/>
</dbReference>
<dbReference type="InterPro" id="IPR003594">
    <property type="entry name" value="HATPase_dom"/>
</dbReference>
<proteinExistence type="predicted"/>
<dbReference type="AlphaFoldDB" id="A0A1H9TBH7"/>
<keyword evidence="4" id="KW-0418">Kinase</keyword>
<dbReference type="Pfam" id="PF02518">
    <property type="entry name" value="HATPase_c"/>
    <property type="match status" value="1"/>
</dbReference>
<keyword evidence="2" id="KW-0812">Transmembrane</keyword>
<dbReference type="Proteomes" id="UP000199051">
    <property type="component" value="Unassembled WGS sequence"/>
</dbReference>
<organism evidence="4 5">
    <name type="scientific">Actinokineospora terrae</name>
    <dbReference type="NCBI Taxonomy" id="155974"/>
    <lineage>
        <taxon>Bacteria</taxon>
        <taxon>Bacillati</taxon>
        <taxon>Actinomycetota</taxon>
        <taxon>Actinomycetes</taxon>
        <taxon>Pseudonocardiales</taxon>
        <taxon>Pseudonocardiaceae</taxon>
        <taxon>Actinokineospora</taxon>
    </lineage>
</organism>
<evidence type="ECO:0000313" key="5">
    <source>
        <dbReference type="Proteomes" id="UP000199051"/>
    </source>
</evidence>
<keyword evidence="5" id="KW-1185">Reference proteome</keyword>
<keyword evidence="4" id="KW-0808">Transferase</keyword>
<feature type="domain" description="Histidine kinase/HSP90-like ATPase" evidence="3">
    <location>
        <begin position="329"/>
        <end position="415"/>
    </location>
</feature>
<name>A0A1H9TBH7_9PSEU</name>
<feature type="transmembrane region" description="Helical" evidence="2">
    <location>
        <begin position="21"/>
        <end position="43"/>
    </location>
</feature>
<dbReference type="Gene3D" id="3.30.565.10">
    <property type="entry name" value="Histidine kinase-like ATPase, C-terminal domain"/>
    <property type="match status" value="1"/>
</dbReference>
<dbReference type="SUPFAM" id="SSF55874">
    <property type="entry name" value="ATPase domain of HSP90 chaperone/DNA topoisomerase II/histidine kinase"/>
    <property type="match status" value="1"/>
</dbReference>
<reference evidence="5" key="1">
    <citation type="submission" date="2016-10" db="EMBL/GenBank/DDBJ databases">
        <authorList>
            <person name="Varghese N."/>
            <person name="Submissions S."/>
        </authorList>
    </citation>
    <scope>NUCLEOTIDE SEQUENCE [LARGE SCALE GENOMIC DNA]</scope>
    <source>
        <strain evidence="5">DSM 44260</strain>
    </source>
</reference>
<evidence type="ECO:0000256" key="1">
    <source>
        <dbReference type="SAM" id="MobiDB-lite"/>
    </source>
</evidence>
<dbReference type="GO" id="GO:0016301">
    <property type="term" value="F:kinase activity"/>
    <property type="evidence" value="ECO:0007669"/>
    <property type="project" value="UniProtKB-KW"/>
</dbReference>